<dbReference type="Gene3D" id="3.20.20.140">
    <property type="entry name" value="Metal-dependent hydrolases"/>
    <property type="match status" value="1"/>
</dbReference>
<dbReference type="Gene3D" id="1.10.10.1600">
    <property type="entry name" value="Bacterial DNA polymerase III alpha subunit, thumb domain"/>
    <property type="match status" value="1"/>
</dbReference>
<dbReference type="EC" id="2.7.7.7" evidence="1"/>
<evidence type="ECO:0000256" key="4">
    <source>
        <dbReference type="ARBA" id="ARBA00022695"/>
    </source>
</evidence>
<proteinExistence type="predicted"/>
<comment type="catalytic activity">
    <reaction evidence="7">
        <text>DNA(n) + a 2'-deoxyribonucleoside 5'-triphosphate = DNA(n+1) + diphosphate</text>
        <dbReference type="Rhea" id="RHEA:22508"/>
        <dbReference type="Rhea" id="RHEA-COMP:17339"/>
        <dbReference type="Rhea" id="RHEA-COMP:17340"/>
        <dbReference type="ChEBI" id="CHEBI:33019"/>
        <dbReference type="ChEBI" id="CHEBI:61560"/>
        <dbReference type="ChEBI" id="CHEBI:173112"/>
        <dbReference type="EC" id="2.7.7.7"/>
    </reaction>
</comment>
<dbReference type="OrthoDB" id="9803237at2"/>
<feature type="domain" description="Polymerase/histidinol phosphatase N-terminal" evidence="9">
    <location>
        <begin position="5"/>
        <end position="72"/>
    </location>
</feature>
<dbReference type="AlphaFoldDB" id="J3Z1E1"/>
<feature type="transmembrane region" description="Helical" evidence="8">
    <location>
        <begin position="1034"/>
        <end position="1052"/>
    </location>
</feature>
<evidence type="ECO:0000256" key="3">
    <source>
        <dbReference type="ARBA" id="ARBA00022679"/>
    </source>
</evidence>
<dbReference type="SMART" id="SM00481">
    <property type="entry name" value="POLIIIAc"/>
    <property type="match status" value="1"/>
</dbReference>
<dbReference type="InterPro" id="IPR040982">
    <property type="entry name" value="DNA_pol3_finger"/>
</dbReference>
<feature type="transmembrane region" description="Helical" evidence="8">
    <location>
        <begin position="109"/>
        <end position="133"/>
    </location>
</feature>
<dbReference type="InterPro" id="IPR003141">
    <property type="entry name" value="Pol/His_phosphatase_N"/>
</dbReference>
<protein>
    <recommendedName>
        <fullName evidence="2">DNA polymerase III subunit alpha</fullName>
        <ecNumber evidence="1">2.7.7.7</ecNumber>
    </recommendedName>
</protein>
<name>J3Z1E1_CARRU</name>
<dbReference type="PATRIC" id="fig|1202539.3.peg.22"/>
<keyword evidence="6" id="KW-0239">DNA-directed DNA polymerase</keyword>
<dbReference type="NCBIfam" id="TIGR00594">
    <property type="entry name" value="polc"/>
    <property type="match status" value="1"/>
</dbReference>
<dbReference type="PANTHER" id="PTHR32294">
    <property type="entry name" value="DNA POLYMERASE III SUBUNIT ALPHA"/>
    <property type="match status" value="1"/>
</dbReference>
<reference evidence="10 11" key="1">
    <citation type="journal article" date="2012" name="Mol. Biol. Evol.">
        <title>Genome reduction and co-evolution between the primary and secondary bacterial symbionts of psyllids.</title>
        <authorList>
            <person name="Sloan D.B."/>
            <person name="Moran N.A."/>
        </authorList>
    </citation>
    <scope>NUCLEOTIDE SEQUENCE [LARGE SCALE GENOMIC DNA]</scope>
    <source>
        <strain evidence="10 11">HT</strain>
    </source>
</reference>
<dbReference type="Pfam" id="PF14579">
    <property type="entry name" value="HHH_6"/>
    <property type="match status" value="1"/>
</dbReference>
<organism evidence="10 11">
    <name type="scientific">Candidatus Carsonella ruddii HT isolate Thao2000</name>
    <dbReference type="NCBI Taxonomy" id="1202539"/>
    <lineage>
        <taxon>Bacteria</taxon>
        <taxon>Pseudomonadati</taxon>
        <taxon>Pseudomonadota</taxon>
        <taxon>Gammaproteobacteria</taxon>
        <taxon>Oceanospirillales</taxon>
        <taxon>Halomonadaceae</taxon>
        <taxon>Zymobacter group</taxon>
        <taxon>Candidatus Carsonella</taxon>
    </lineage>
</organism>
<evidence type="ECO:0000256" key="6">
    <source>
        <dbReference type="ARBA" id="ARBA00022932"/>
    </source>
</evidence>
<keyword evidence="8" id="KW-0812">Transmembrane</keyword>
<feature type="transmembrane region" description="Helical" evidence="8">
    <location>
        <begin position="317"/>
        <end position="336"/>
    </location>
</feature>
<keyword evidence="5" id="KW-0235">DNA replication</keyword>
<dbReference type="InterPro" id="IPR011708">
    <property type="entry name" value="DNA_pol3_alpha_NTPase_dom"/>
</dbReference>
<dbReference type="STRING" id="1202539.A355_023"/>
<dbReference type="Proteomes" id="UP000003933">
    <property type="component" value="Chromosome"/>
</dbReference>
<dbReference type="InterPro" id="IPR004805">
    <property type="entry name" value="DnaE2/DnaE/PolC"/>
</dbReference>
<evidence type="ECO:0000256" key="1">
    <source>
        <dbReference type="ARBA" id="ARBA00012417"/>
    </source>
</evidence>
<evidence type="ECO:0000256" key="5">
    <source>
        <dbReference type="ARBA" id="ARBA00022705"/>
    </source>
</evidence>
<dbReference type="GO" id="GO:0003887">
    <property type="term" value="F:DNA-directed DNA polymerase activity"/>
    <property type="evidence" value="ECO:0007669"/>
    <property type="project" value="UniProtKB-KW"/>
</dbReference>
<evidence type="ECO:0000256" key="8">
    <source>
        <dbReference type="SAM" id="Phobius"/>
    </source>
</evidence>
<dbReference type="KEGG" id="crt:A355_023"/>
<keyword evidence="4" id="KW-0548">Nucleotidyltransferase</keyword>
<dbReference type="HOGENOM" id="CLU_001600_2_0_6"/>
<dbReference type="EMBL" id="CP003544">
    <property type="protein sequence ID" value="AFP84069.1"/>
    <property type="molecule type" value="Genomic_DNA"/>
</dbReference>
<dbReference type="InterPro" id="IPR004013">
    <property type="entry name" value="PHP_dom"/>
</dbReference>
<accession>J3Z1E1</accession>
<dbReference type="SUPFAM" id="SSF89550">
    <property type="entry name" value="PHP domain-like"/>
    <property type="match status" value="1"/>
</dbReference>
<dbReference type="Pfam" id="PF17657">
    <property type="entry name" value="DNA_pol3_finger"/>
    <property type="match status" value="1"/>
</dbReference>
<feature type="transmembrane region" description="Helical" evidence="8">
    <location>
        <begin position="68"/>
        <end position="89"/>
    </location>
</feature>
<keyword evidence="8" id="KW-0472">Membrane</keyword>
<dbReference type="Pfam" id="PF02811">
    <property type="entry name" value="PHP"/>
    <property type="match status" value="1"/>
</dbReference>
<dbReference type="InterPro" id="IPR029460">
    <property type="entry name" value="DNAPol_HHH"/>
</dbReference>
<dbReference type="Pfam" id="PF07733">
    <property type="entry name" value="DNA_pol3_alpha"/>
    <property type="match status" value="1"/>
</dbReference>
<evidence type="ECO:0000259" key="9">
    <source>
        <dbReference type="SMART" id="SM00481"/>
    </source>
</evidence>
<evidence type="ECO:0000256" key="2">
    <source>
        <dbReference type="ARBA" id="ARBA00019114"/>
    </source>
</evidence>
<evidence type="ECO:0000256" key="7">
    <source>
        <dbReference type="ARBA" id="ARBA00049244"/>
    </source>
</evidence>
<keyword evidence="8" id="KW-1133">Transmembrane helix</keyword>
<dbReference type="PANTHER" id="PTHR32294:SF0">
    <property type="entry name" value="DNA POLYMERASE III SUBUNIT ALPHA"/>
    <property type="match status" value="1"/>
</dbReference>
<dbReference type="RefSeq" id="WP_014887369.1">
    <property type="nucleotide sequence ID" value="NC_018417.1"/>
</dbReference>
<evidence type="ECO:0000313" key="11">
    <source>
        <dbReference type="Proteomes" id="UP000003933"/>
    </source>
</evidence>
<sequence length="1110" mass="132216">MINFTHLNLHSEYSFVDSIIKVGQIINYYKNNNFKTICITDILTMSSFYEYYFYCYDNNIKPMIGFECFIIINGILLGVILLAKNFLGYQNLMKLLSYAWIYGNIENGVFFKLHWIINYIENLIIIINLRYYILNKKNNSDKELLFALKQLIFYFENNIYFEFIKINLPFENYINNKIISYSKLLLIELVASNSVKFIFEEDYTASIGKVLLSQENFLNTEIFFEYTNEQYLKNYFQMNKIFSNNKESLKNVSNIINDCNIVFKSYNFNLPSIKVKNFKIRKKIFSNLLKKGLKNRIFKKKKNIVPYLNRINKEFIIINKMGLIDYFLIIFEFIIWSKKKKIPSGPGRGSGASSLICYSLYVTDIDPVNENLLFERFLTSERSSLPDLDLDFCVLERDSLIEHMFDYYDYINTSQIITFHNLSIKSLIRDLSRAIGLDYISGDRFSKSIPFSLELCMEDIFRKYLSVRSFISSNEKSLDIWKISTKIEGLYANISKHAGGVVICKNNLFNKTPILFDNEDCVTQYEKTILQEIGLLKFDFLGLKTITLINLVLSMIPEKSTGEFNIDDFHTYQMINSLETDLVFQLESNGMKRMIKKCPINNIYDIIFYLSLFRPGPIQSGCVNIFLNRKNNLEKTYFPYEKYEYLFLKNFLNYTHGIIIFQEQIIAIIQSIFESTIYDSEKIFRIMLSNSTKELNILYEIFKKKCSKLILNKDYKNFFYLIVVFAGYSFNRTHAHSYSKIVYQTAFLKANYLLEYCISNIYVDQLLGLDLDRIIFNLKTIGIFFYKPDINLSDDNFKIYKNGILFGFSIVKFIDDEFIDRILYYRNKIFFFHNFETFCKIFSVFKIKNKKIIENLIFCGFFDCYRINRVFLYINFQFIYQKILLLKNEYNRSLIYKMLNFIDYSSLPEIKEKIDNVNSIDILNIEKKLLRFFVSNQPSDYYYNTLIGQQKFNLLNRIEKINLNIIIAVPKKKMFFEKKIYSYRIFNNEKIFNMNVYSKYTKLIEIETSFIFLITYDKNDFKMKISKYYDINPFINSIGIIILVVINNIFFLKKIIKFLFNNFNFTGNKVCFKYKKKIFFSNICIKLNENNLIKLKLLNLIKYYVIYINK</sequence>
<gene>
    <name evidence="10" type="primary">dnaE</name>
    <name evidence="10" type="ORF">A355_023</name>
</gene>
<dbReference type="GO" id="GO:0008408">
    <property type="term" value="F:3'-5' exonuclease activity"/>
    <property type="evidence" value="ECO:0007669"/>
    <property type="project" value="InterPro"/>
</dbReference>
<keyword evidence="3" id="KW-0808">Transferase</keyword>
<evidence type="ECO:0000313" key="10">
    <source>
        <dbReference type="EMBL" id="AFP84069.1"/>
    </source>
</evidence>
<dbReference type="GO" id="GO:0006260">
    <property type="term" value="P:DNA replication"/>
    <property type="evidence" value="ECO:0007669"/>
    <property type="project" value="UniProtKB-KW"/>
</dbReference>
<dbReference type="InterPro" id="IPR041931">
    <property type="entry name" value="DNA_pol3_alpha_thumb_dom"/>
</dbReference>
<dbReference type="InterPro" id="IPR016195">
    <property type="entry name" value="Pol/histidinol_Pase-like"/>
</dbReference>